<evidence type="ECO:0000256" key="4">
    <source>
        <dbReference type="ARBA" id="ARBA00022679"/>
    </source>
</evidence>
<proteinExistence type="inferred from homology"/>
<keyword evidence="3" id="KW-0328">Glycosyltransferase</keyword>
<dbReference type="PANTHER" id="PTHR43179:SF12">
    <property type="entry name" value="GALACTOFURANOSYLTRANSFERASE GLFT2"/>
    <property type="match status" value="1"/>
</dbReference>
<dbReference type="Pfam" id="PF13641">
    <property type="entry name" value="Glyco_tranf_2_3"/>
    <property type="match status" value="1"/>
</dbReference>
<comment type="similarity">
    <text evidence="2">Belongs to the glycosyltransferase 2 family.</text>
</comment>
<dbReference type="Proteomes" id="UP000068137">
    <property type="component" value="Chromosome"/>
</dbReference>
<accession>A0A0M4MXI7</accession>
<evidence type="ECO:0000313" key="5">
    <source>
        <dbReference type="EMBL" id="ALE18931.1"/>
    </source>
</evidence>
<dbReference type="GO" id="GO:0016757">
    <property type="term" value="F:glycosyltransferase activity"/>
    <property type="evidence" value="ECO:0007669"/>
    <property type="project" value="UniProtKB-KW"/>
</dbReference>
<dbReference type="PATRIC" id="fig|1528099.3.peg.762"/>
<dbReference type="GeneID" id="84894737"/>
<evidence type="ECO:0000313" key="6">
    <source>
        <dbReference type="Proteomes" id="UP000068137"/>
    </source>
</evidence>
<dbReference type="RefSeq" id="WP_053961892.1">
    <property type="nucleotide sequence ID" value="NZ_CP009312.1"/>
</dbReference>
<dbReference type="SUPFAM" id="SSF53448">
    <property type="entry name" value="Nucleotide-diphospho-sugar transferases"/>
    <property type="match status" value="1"/>
</dbReference>
<evidence type="ECO:0000256" key="1">
    <source>
        <dbReference type="ARBA" id="ARBA00004776"/>
    </source>
</evidence>
<comment type="pathway">
    <text evidence="1">Cell wall biogenesis; cell wall polysaccharide biosynthesis.</text>
</comment>
<evidence type="ECO:0000256" key="2">
    <source>
        <dbReference type="ARBA" id="ARBA00006739"/>
    </source>
</evidence>
<dbReference type="InterPro" id="IPR029044">
    <property type="entry name" value="Nucleotide-diphossugar_trans"/>
</dbReference>
<dbReference type="Gene3D" id="3.90.550.10">
    <property type="entry name" value="Spore Coat Polysaccharide Biosynthesis Protein SpsA, Chain A"/>
    <property type="match status" value="1"/>
</dbReference>
<keyword evidence="4 5" id="KW-0808">Transferase</keyword>
<organism evidence="5 6">
    <name type="scientific">Lawsonella clevelandensis</name>
    <dbReference type="NCBI Taxonomy" id="1528099"/>
    <lineage>
        <taxon>Bacteria</taxon>
        <taxon>Bacillati</taxon>
        <taxon>Actinomycetota</taxon>
        <taxon>Actinomycetes</taxon>
        <taxon>Mycobacteriales</taxon>
        <taxon>Lawsonellaceae</taxon>
        <taxon>Lawsonella</taxon>
    </lineage>
</organism>
<dbReference type="EMBL" id="CP012390">
    <property type="protein sequence ID" value="ALE18931.1"/>
    <property type="molecule type" value="Genomic_DNA"/>
</dbReference>
<dbReference type="STRING" id="1528099.AL705_03905"/>
<dbReference type="KEGG" id="cbq:AL705_03905"/>
<dbReference type="AlphaFoldDB" id="A0A0M4MXI7"/>
<name>A0A0M4MXI7_9ACTN</name>
<evidence type="ECO:0000256" key="3">
    <source>
        <dbReference type="ARBA" id="ARBA00022676"/>
    </source>
</evidence>
<sequence>MQVVGVVVTYNRTDVLGRSLDILAHQSRPLDHLIVVDNGNDPAVATLLENAGATANNGAGMAVTYLPSQHNLGGAGGFALGMLHALALGADWVWCADDDGHPDGPDVLRTLLDCVKRYHLDQVSPVVCTIDAPDTLAFPLRRGLVWRRTRDELFDDDDPQHQNMLLPGIASLMNGALFSAHCLDTIGVPDLRLFMRGDEVELHRRLERSGLKFGTCLATAYLHPNGADEFKPILGGRMHAQYPDSPAKRYYTYRNRGFLMAMPGKRSLLLQEYARFTWFFLVQQRDLAGFREWRRLRKLGRAEKLYRMP</sequence>
<gene>
    <name evidence="5" type="ORF">AL705_03905</name>
</gene>
<protein>
    <submittedName>
        <fullName evidence="5">Galactofuranosyl transferase</fullName>
    </submittedName>
</protein>
<dbReference type="PANTHER" id="PTHR43179">
    <property type="entry name" value="RHAMNOSYLTRANSFERASE WBBL"/>
    <property type="match status" value="1"/>
</dbReference>
<reference evidence="5 6" key="1">
    <citation type="journal article" date="2015" name="Genome Announc.">
        <title>Complete Genome Sequences for Two Strains of a Novel Fastidious, Partially Acid-Fast, Gram-Positive Corynebacterineae Bacterium, Derived from Human Clinical Samples.</title>
        <authorList>
            <person name="Nicholson A.C."/>
            <person name="Bell M."/>
            <person name="Humrighouse B.W."/>
            <person name="McQuiston J.R."/>
        </authorList>
    </citation>
    <scope>NUCLEOTIDE SEQUENCE [LARGE SCALE GENOMIC DNA]</scope>
    <source>
        <strain evidence="5 6">X1698</strain>
    </source>
</reference>